<name>A0ABU2HV99_9RHOB</name>
<feature type="domain" description="Putative DNA-binding" evidence="1">
    <location>
        <begin position="7"/>
        <end position="95"/>
    </location>
</feature>
<evidence type="ECO:0000313" key="3">
    <source>
        <dbReference type="Proteomes" id="UP001269144"/>
    </source>
</evidence>
<protein>
    <submittedName>
        <fullName evidence="2">DNA-binding domain-containing protein</fullName>
    </submittedName>
</protein>
<dbReference type="EMBL" id="JAVQLW010000002">
    <property type="protein sequence ID" value="MDS9468968.1"/>
    <property type="molecule type" value="Genomic_DNA"/>
</dbReference>
<dbReference type="RefSeq" id="WP_311161447.1">
    <property type="nucleotide sequence ID" value="NZ_JAVQLW010000002.1"/>
</dbReference>
<dbReference type="Pfam" id="PF09836">
    <property type="entry name" value="DUF2063"/>
    <property type="match status" value="1"/>
</dbReference>
<organism evidence="2 3">
    <name type="scientific">Paracoccus aurantius</name>
    <dbReference type="NCBI Taxonomy" id="3073814"/>
    <lineage>
        <taxon>Bacteria</taxon>
        <taxon>Pseudomonadati</taxon>
        <taxon>Pseudomonadota</taxon>
        <taxon>Alphaproteobacteria</taxon>
        <taxon>Rhodobacterales</taxon>
        <taxon>Paracoccaceae</taxon>
        <taxon>Paracoccus</taxon>
    </lineage>
</organism>
<dbReference type="Gene3D" id="1.10.150.690">
    <property type="entry name" value="DUF2063"/>
    <property type="match status" value="1"/>
</dbReference>
<dbReference type="Proteomes" id="UP001269144">
    <property type="component" value="Unassembled WGS sequence"/>
</dbReference>
<proteinExistence type="predicted"/>
<accession>A0ABU2HV99</accession>
<reference evidence="3" key="1">
    <citation type="submission" date="2023-07" db="EMBL/GenBank/DDBJ databases">
        <title>Paracoccus sp. MBLB3053 whole genome sequence.</title>
        <authorList>
            <person name="Hwang C.Y."/>
            <person name="Cho E.-S."/>
            <person name="Seo M.-J."/>
        </authorList>
    </citation>
    <scope>NUCLEOTIDE SEQUENCE [LARGE SCALE GENOMIC DNA]</scope>
    <source>
        <strain evidence="3">MBLB3053</strain>
    </source>
</reference>
<comment type="caution">
    <text evidence="2">The sequence shown here is derived from an EMBL/GenBank/DDBJ whole genome shotgun (WGS) entry which is preliminary data.</text>
</comment>
<dbReference type="GO" id="GO:0003677">
    <property type="term" value="F:DNA binding"/>
    <property type="evidence" value="ECO:0007669"/>
    <property type="project" value="UniProtKB-KW"/>
</dbReference>
<keyword evidence="2" id="KW-0238">DNA-binding</keyword>
<evidence type="ECO:0000259" key="1">
    <source>
        <dbReference type="Pfam" id="PF09836"/>
    </source>
</evidence>
<sequence length="257" mass="27764">MLAHAEFTRQFHRKLLSGEEPPPNLAASAEEAKARFAVYRNNVVHGLSSALARRFPVVERLVGSEFFRAMAVHYLRSDPPGSPILQDWGEGFPEFAADFPPLSGLPYLPDVARLEWLSGRAYHAADMPRLTPDALAGASTNPASFAPGLHPSVAVLASRHAVFSIWQANQPGETAQGLVSDRPESVLILRDYRDRVRLLQITPGDAAFVKTLRDGKSLLQAALAAADREAGHQPSGILGLLASYAAFVLPESEGGPR</sequence>
<dbReference type="InterPro" id="IPR018640">
    <property type="entry name" value="DUF2063"/>
</dbReference>
<evidence type="ECO:0000313" key="2">
    <source>
        <dbReference type="EMBL" id="MDS9468968.1"/>
    </source>
</evidence>
<gene>
    <name evidence="2" type="ORF">RGQ15_15480</name>
</gene>
<dbReference type="InterPro" id="IPR044922">
    <property type="entry name" value="DUF2063_N_sf"/>
</dbReference>
<keyword evidence="3" id="KW-1185">Reference proteome</keyword>